<gene>
    <name evidence="2" type="ORF">EKG83_36715</name>
</gene>
<dbReference type="EMBL" id="CP034550">
    <property type="protein sequence ID" value="QFZ22225.1"/>
    <property type="molecule type" value="Genomic_DNA"/>
</dbReference>
<dbReference type="Gene3D" id="3.40.50.1820">
    <property type="entry name" value="alpha/beta hydrolase"/>
    <property type="match status" value="1"/>
</dbReference>
<dbReference type="GO" id="GO:0016787">
    <property type="term" value="F:hydrolase activity"/>
    <property type="evidence" value="ECO:0007669"/>
    <property type="project" value="UniProtKB-KW"/>
</dbReference>
<dbReference type="AlphaFoldDB" id="A0A5Q0H8I3"/>
<dbReference type="OrthoDB" id="9773549at2"/>
<reference evidence="3" key="1">
    <citation type="journal article" date="2021" name="Curr. Microbiol.">
        <title>Complete genome of nocamycin-producing strain Saccharothrix syringae NRRL B-16468 reveals the biosynthetic potential for secondary metabolites.</title>
        <authorList>
            <person name="Mo X."/>
            <person name="Yang S."/>
        </authorList>
    </citation>
    <scope>NUCLEOTIDE SEQUENCE [LARGE SCALE GENOMIC DNA]</scope>
    <source>
        <strain evidence="3">ATCC 51364 / DSM 43886 / JCM 6844 / KCTC 9398 / NBRC 14523 / NRRL B-16468 / INA 2240</strain>
    </source>
</reference>
<sequence>MTTYVLIPGACHGGWYYDPIASRLRAEGHEVHAPTPSTGRVNLEDHVAEVLALVGDLSDVVLVGHSYGGMVITVVADRLPDRVKALVYLDAFVPRDGESGYDIAHGRWREWYVEGASGDGFAFPPLPFFDPRATPHPLATMLQRASLTGAVDKVTERFYLFAERFPDSPLATTWARLRDDPSWRAVGLPIGHDVVGEAPEELLALLRTAGG</sequence>
<name>A0A5Q0H8I3_SACSY</name>
<organism evidence="2 3">
    <name type="scientific">Saccharothrix syringae</name>
    <name type="common">Nocardiopsis syringae</name>
    <dbReference type="NCBI Taxonomy" id="103733"/>
    <lineage>
        <taxon>Bacteria</taxon>
        <taxon>Bacillati</taxon>
        <taxon>Actinomycetota</taxon>
        <taxon>Actinomycetes</taxon>
        <taxon>Pseudonocardiales</taxon>
        <taxon>Pseudonocardiaceae</taxon>
        <taxon>Saccharothrix</taxon>
    </lineage>
</organism>
<evidence type="ECO:0000313" key="2">
    <source>
        <dbReference type="EMBL" id="QFZ22225.1"/>
    </source>
</evidence>
<keyword evidence="3" id="KW-1185">Reference proteome</keyword>
<dbReference type="PANTHER" id="PTHR37017:SF11">
    <property type="entry name" value="ESTERASE_LIPASE_THIOESTERASE DOMAIN-CONTAINING PROTEIN"/>
    <property type="match status" value="1"/>
</dbReference>
<dbReference type="InterPro" id="IPR000073">
    <property type="entry name" value="AB_hydrolase_1"/>
</dbReference>
<protein>
    <submittedName>
        <fullName evidence="2">Alpha/beta fold hydrolase</fullName>
    </submittedName>
</protein>
<dbReference type="PANTHER" id="PTHR37017">
    <property type="entry name" value="AB HYDROLASE-1 DOMAIN-CONTAINING PROTEIN-RELATED"/>
    <property type="match status" value="1"/>
</dbReference>
<dbReference type="KEGG" id="ssyi:EKG83_36715"/>
<feature type="domain" description="AB hydrolase-1" evidence="1">
    <location>
        <begin position="5"/>
        <end position="187"/>
    </location>
</feature>
<accession>A0A5Q0H8I3</accession>
<keyword evidence="2" id="KW-0378">Hydrolase</keyword>
<dbReference type="InterPro" id="IPR052897">
    <property type="entry name" value="Sec-Metab_Biosynth_Hydrolase"/>
</dbReference>
<evidence type="ECO:0000259" key="1">
    <source>
        <dbReference type="Pfam" id="PF12697"/>
    </source>
</evidence>
<dbReference type="Proteomes" id="UP000325787">
    <property type="component" value="Chromosome"/>
</dbReference>
<dbReference type="InterPro" id="IPR029058">
    <property type="entry name" value="AB_hydrolase_fold"/>
</dbReference>
<dbReference type="RefSeq" id="WP_033427954.1">
    <property type="nucleotide sequence ID" value="NZ_CP034550.1"/>
</dbReference>
<dbReference type="SUPFAM" id="SSF53474">
    <property type="entry name" value="alpha/beta-Hydrolases"/>
    <property type="match status" value="1"/>
</dbReference>
<proteinExistence type="predicted"/>
<evidence type="ECO:0000313" key="3">
    <source>
        <dbReference type="Proteomes" id="UP000325787"/>
    </source>
</evidence>
<dbReference type="Pfam" id="PF12697">
    <property type="entry name" value="Abhydrolase_6"/>
    <property type="match status" value="1"/>
</dbReference>